<comment type="caution">
    <text evidence="3">The sequence shown here is derived from an EMBL/GenBank/DDBJ whole genome shotgun (WGS) entry which is preliminary data.</text>
</comment>
<dbReference type="AlphaFoldDB" id="A0A6A4LKQ7"/>
<evidence type="ECO:0000259" key="2">
    <source>
        <dbReference type="Pfam" id="PF07993"/>
    </source>
</evidence>
<feature type="domain" description="Thioester reductase (TE)" evidence="2">
    <location>
        <begin position="2"/>
        <end position="131"/>
    </location>
</feature>
<dbReference type="Gene3D" id="3.40.50.720">
    <property type="entry name" value="NAD(P)-binding Rossmann-like Domain"/>
    <property type="match status" value="1"/>
</dbReference>
<gene>
    <name evidence="3" type="ORF">C3L33_06748</name>
</gene>
<dbReference type="EC" id="1.2.1.84" evidence="1"/>
<dbReference type="InterPro" id="IPR026055">
    <property type="entry name" value="FAR"/>
</dbReference>
<accession>A0A6A4LKQ7</accession>
<dbReference type="Proteomes" id="UP000428333">
    <property type="component" value="Linkage Group LG04"/>
</dbReference>
<keyword evidence="1" id="KW-0443">Lipid metabolism</keyword>
<dbReference type="GO" id="GO:0102965">
    <property type="term" value="F:alcohol-forming long-chain fatty acyl-CoA reductase activity"/>
    <property type="evidence" value="ECO:0007669"/>
    <property type="project" value="UniProtKB-EC"/>
</dbReference>
<sequence length="132" mass="15041">FVEKILRVQPNVKRLYLLLRAEDAKSASQRFHNEDLFRVLKEKLGENLNPFISEKVTLVPGDITFENLGVNDPNLVEEMWKEVDIVVNLAATTNFDERYDVALHLNTFGAMNVLNFAKKCANIQLLLHVSTG</sequence>
<dbReference type="PANTHER" id="PTHR11011:SF99">
    <property type="entry name" value="FATTY ACYL-COA REDUCTASE 3"/>
    <property type="match status" value="1"/>
</dbReference>
<reference evidence="3 4" key="1">
    <citation type="journal article" date="2019" name="Genome Biol. Evol.">
        <title>The Rhododendron genome and chromosomal organization provide insight into shared whole-genome duplications across the heath family (Ericaceae).</title>
        <authorList>
            <person name="Soza V.L."/>
            <person name="Lindsley D."/>
            <person name="Waalkes A."/>
            <person name="Ramage E."/>
            <person name="Patwardhan R.P."/>
            <person name="Burton J.N."/>
            <person name="Adey A."/>
            <person name="Kumar A."/>
            <person name="Qiu R."/>
            <person name="Shendure J."/>
            <person name="Hall B."/>
        </authorList>
    </citation>
    <scope>NUCLEOTIDE SEQUENCE [LARGE SCALE GENOMIC DNA]</scope>
    <source>
        <strain evidence="3">RSF 1966-606</strain>
    </source>
</reference>
<comment type="function">
    <text evidence="1">Catalyzes the reduction of fatty acyl-CoA to fatty alcohols.</text>
</comment>
<dbReference type="GO" id="GO:0010345">
    <property type="term" value="P:suberin biosynthetic process"/>
    <property type="evidence" value="ECO:0007669"/>
    <property type="project" value="TreeGrafter"/>
</dbReference>
<dbReference type="EMBL" id="QEFC01000977">
    <property type="protein sequence ID" value="KAE9461346.1"/>
    <property type="molecule type" value="Genomic_DNA"/>
</dbReference>
<dbReference type="GO" id="GO:0035336">
    <property type="term" value="P:long-chain fatty-acyl-CoA metabolic process"/>
    <property type="evidence" value="ECO:0007669"/>
    <property type="project" value="TreeGrafter"/>
</dbReference>
<proteinExistence type="inferred from homology"/>
<organism evidence="3 4">
    <name type="scientific">Rhododendron williamsianum</name>
    <dbReference type="NCBI Taxonomy" id="262921"/>
    <lineage>
        <taxon>Eukaryota</taxon>
        <taxon>Viridiplantae</taxon>
        <taxon>Streptophyta</taxon>
        <taxon>Embryophyta</taxon>
        <taxon>Tracheophyta</taxon>
        <taxon>Spermatophyta</taxon>
        <taxon>Magnoliopsida</taxon>
        <taxon>eudicotyledons</taxon>
        <taxon>Gunneridae</taxon>
        <taxon>Pentapetalae</taxon>
        <taxon>asterids</taxon>
        <taxon>Ericales</taxon>
        <taxon>Ericaceae</taxon>
        <taxon>Ericoideae</taxon>
        <taxon>Rhodoreae</taxon>
        <taxon>Rhododendron</taxon>
    </lineage>
</organism>
<comment type="similarity">
    <text evidence="1">Belongs to the fatty acyl-CoA reductase family.</text>
</comment>
<dbReference type="GO" id="GO:0080019">
    <property type="term" value="F:alcohol-forming very long-chain fatty acyl-CoA reductase activity"/>
    <property type="evidence" value="ECO:0007669"/>
    <property type="project" value="InterPro"/>
</dbReference>
<dbReference type="PANTHER" id="PTHR11011">
    <property type="entry name" value="MALE STERILITY PROTEIN 2-RELATED"/>
    <property type="match status" value="1"/>
</dbReference>
<evidence type="ECO:0000256" key="1">
    <source>
        <dbReference type="RuleBase" id="RU363097"/>
    </source>
</evidence>
<dbReference type="SUPFAM" id="SSF51735">
    <property type="entry name" value="NAD(P)-binding Rossmann-fold domains"/>
    <property type="match status" value="1"/>
</dbReference>
<dbReference type="Pfam" id="PF07993">
    <property type="entry name" value="NAD_binding_4"/>
    <property type="match status" value="1"/>
</dbReference>
<dbReference type="OrthoDB" id="429813at2759"/>
<name>A0A6A4LKQ7_9ERIC</name>
<comment type="catalytic activity">
    <reaction evidence="1">
        <text>a long-chain fatty acyl-CoA + 2 NADPH + 2 H(+) = a long-chain primary fatty alcohol + 2 NADP(+) + CoA</text>
        <dbReference type="Rhea" id="RHEA:52716"/>
        <dbReference type="ChEBI" id="CHEBI:15378"/>
        <dbReference type="ChEBI" id="CHEBI:57287"/>
        <dbReference type="ChEBI" id="CHEBI:57783"/>
        <dbReference type="ChEBI" id="CHEBI:58349"/>
        <dbReference type="ChEBI" id="CHEBI:77396"/>
        <dbReference type="ChEBI" id="CHEBI:83139"/>
        <dbReference type="EC" id="1.2.1.84"/>
    </reaction>
</comment>
<evidence type="ECO:0000313" key="4">
    <source>
        <dbReference type="Proteomes" id="UP000428333"/>
    </source>
</evidence>
<keyword evidence="1" id="KW-0444">Lipid biosynthesis</keyword>
<feature type="non-terminal residue" evidence="3">
    <location>
        <position position="1"/>
    </location>
</feature>
<dbReference type="InterPro" id="IPR036291">
    <property type="entry name" value="NAD(P)-bd_dom_sf"/>
</dbReference>
<keyword evidence="4" id="KW-1185">Reference proteome</keyword>
<dbReference type="InterPro" id="IPR013120">
    <property type="entry name" value="FAR_NAD-bd"/>
</dbReference>
<evidence type="ECO:0000313" key="3">
    <source>
        <dbReference type="EMBL" id="KAE9461346.1"/>
    </source>
</evidence>
<keyword evidence="1" id="KW-0521">NADP</keyword>
<keyword evidence="1" id="KW-0560">Oxidoreductase</keyword>
<protein>
    <recommendedName>
        <fullName evidence="1">Fatty acyl-CoA reductase</fullName>
        <ecNumber evidence="1">1.2.1.84</ecNumber>
    </recommendedName>
</protein>